<evidence type="ECO:0000313" key="2">
    <source>
        <dbReference type="EMBL" id="GFO04024.1"/>
    </source>
</evidence>
<dbReference type="AlphaFoldDB" id="A0AAV4A8S1"/>
<organism evidence="2 3">
    <name type="scientific">Plakobranchus ocellatus</name>
    <dbReference type="NCBI Taxonomy" id="259542"/>
    <lineage>
        <taxon>Eukaryota</taxon>
        <taxon>Metazoa</taxon>
        <taxon>Spiralia</taxon>
        <taxon>Lophotrochozoa</taxon>
        <taxon>Mollusca</taxon>
        <taxon>Gastropoda</taxon>
        <taxon>Heterobranchia</taxon>
        <taxon>Euthyneura</taxon>
        <taxon>Panpulmonata</taxon>
        <taxon>Sacoglossa</taxon>
        <taxon>Placobranchoidea</taxon>
        <taxon>Plakobranchidae</taxon>
        <taxon>Plakobranchus</taxon>
    </lineage>
</organism>
<comment type="caution">
    <text evidence="2">The sequence shown here is derived from an EMBL/GenBank/DDBJ whole genome shotgun (WGS) entry which is preliminary data.</text>
</comment>
<accession>A0AAV4A8S1</accession>
<evidence type="ECO:0000313" key="3">
    <source>
        <dbReference type="Proteomes" id="UP000735302"/>
    </source>
</evidence>
<protein>
    <submittedName>
        <fullName evidence="2">Uncharacterized protein</fullName>
    </submittedName>
</protein>
<feature type="region of interest" description="Disordered" evidence="1">
    <location>
        <begin position="36"/>
        <end position="99"/>
    </location>
</feature>
<gene>
    <name evidence="2" type="ORF">PoB_003052900</name>
</gene>
<evidence type="ECO:0000256" key="1">
    <source>
        <dbReference type="SAM" id="MobiDB-lite"/>
    </source>
</evidence>
<reference evidence="2 3" key="1">
    <citation type="journal article" date="2021" name="Elife">
        <title>Chloroplast acquisition without the gene transfer in kleptoplastic sea slugs, Plakobranchus ocellatus.</title>
        <authorList>
            <person name="Maeda T."/>
            <person name="Takahashi S."/>
            <person name="Yoshida T."/>
            <person name="Shimamura S."/>
            <person name="Takaki Y."/>
            <person name="Nagai Y."/>
            <person name="Toyoda A."/>
            <person name="Suzuki Y."/>
            <person name="Arimoto A."/>
            <person name="Ishii H."/>
            <person name="Satoh N."/>
            <person name="Nishiyama T."/>
            <person name="Hasebe M."/>
            <person name="Maruyama T."/>
            <person name="Minagawa J."/>
            <person name="Obokata J."/>
            <person name="Shigenobu S."/>
        </authorList>
    </citation>
    <scope>NUCLEOTIDE SEQUENCE [LARGE SCALE GENOMIC DNA]</scope>
</reference>
<dbReference type="PANTHER" id="PTHR34239:SF2">
    <property type="entry name" value="TRANSPOSABLE ELEMENT P TRANSPOSASE_THAP9 CONSERVED DOMAIN-CONTAINING PROTEIN"/>
    <property type="match status" value="1"/>
</dbReference>
<sequence>MADIQQELQSIKDQLSLVTKILPVVAELKEAFDSYKDGQEDLETGSVADLPTPQPGPSGLEATLAQSPQPGAEDAASQPGTVDSLPEVDPIPQASTSSILPKHSAITALQHLTGAVKTGQIELNQEVADSVQKVLVHGLDQTTKSNLDADIKLPSNCDRLAVLGCNPEIYKQASTEVKAHDRELQNVQRTLLHGISAMAQVLSNASDNSSQSTQQLLAGALALCADASHQLDISRRKAF</sequence>
<dbReference type="Proteomes" id="UP000735302">
    <property type="component" value="Unassembled WGS sequence"/>
</dbReference>
<dbReference type="EMBL" id="BLXT01003734">
    <property type="protein sequence ID" value="GFO04024.1"/>
    <property type="molecule type" value="Genomic_DNA"/>
</dbReference>
<keyword evidence="3" id="KW-1185">Reference proteome</keyword>
<dbReference type="PANTHER" id="PTHR34239">
    <property type="entry name" value="APPLE DOMAIN-CONTAINING PROTEIN"/>
    <property type="match status" value="1"/>
</dbReference>
<proteinExistence type="predicted"/>
<name>A0AAV4A8S1_9GAST</name>